<proteinExistence type="predicted"/>
<evidence type="ECO:0000256" key="5">
    <source>
        <dbReference type="ARBA" id="ARBA00023242"/>
    </source>
</evidence>
<dbReference type="PANTHER" id="PTHR21654:SF7">
    <property type="entry name" value="HOMEODOMAIN-LIKE SUPERFAMILY PROTEIN"/>
    <property type="match status" value="1"/>
</dbReference>
<dbReference type="GO" id="GO:0005634">
    <property type="term" value="C:nucleus"/>
    <property type="evidence" value="ECO:0007669"/>
    <property type="project" value="UniProtKB-SubCell"/>
</dbReference>
<protein>
    <recommendedName>
        <fullName evidence="6">Myb-like domain-containing protein</fullName>
    </recommendedName>
</protein>
<dbReference type="FunFam" id="1.10.10.60:FF:000092">
    <property type="entry name" value="Trihelix transcription factor GT-2"/>
    <property type="match status" value="1"/>
</dbReference>
<feature type="domain" description="Myb-like" evidence="6">
    <location>
        <begin position="342"/>
        <end position="399"/>
    </location>
</feature>
<dbReference type="InterPro" id="IPR001005">
    <property type="entry name" value="SANT/Myb"/>
</dbReference>
<dbReference type="EMBL" id="JAJJMB010016199">
    <property type="protein sequence ID" value="KAI3848754.1"/>
    <property type="molecule type" value="Genomic_DNA"/>
</dbReference>
<keyword evidence="3" id="KW-0238">DNA-binding</keyword>
<keyword evidence="4" id="KW-0804">Transcription</keyword>
<organism evidence="7 8">
    <name type="scientific">Papaver atlanticum</name>
    <dbReference type="NCBI Taxonomy" id="357466"/>
    <lineage>
        <taxon>Eukaryota</taxon>
        <taxon>Viridiplantae</taxon>
        <taxon>Streptophyta</taxon>
        <taxon>Embryophyta</taxon>
        <taxon>Tracheophyta</taxon>
        <taxon>Spermatophyta</taxon>
        <taxon>Magnoliopsida</taxon>
        <taxon>Ranunculales</taxon>
        <taxon>Papaveraceae</taxon>
        <taxon>Papaveroideae</taxon>
        <taxon>Papaver</taxon>
    </lineage>
</organism>
<comment type="subcellular location">
    <subcellularLocation>
        <location evidence="1">Nucleus</location>
    </subcellularLocation>
</comment>
<name>A0AAD4S0Y4_9MAGN</name>
<evidence type="ECO:0000313" key="8">
    <source>
        <dbReference type="Proteomes" id="UP001202328"/>
    </source>
</evidence>
<gene>
    <name evidence="7" type="ORF">MKW98_012465</name>
</gene>
<reference evidence="7" key="1">
    <citation type="submission" date="2022-04" db="EMBL/GenBank/DDBJ databases">
        <title>A functionally conserved STORR gene fusion in Papaver species that diverged 16.8 million years ago.</title>
        <authorList>
            <person name="Catania T."/>
        </authorList>
    </citation>
    <scope>NUCLEOTIDE SEQUENCE</scope>
    <source>
        <strain evidence="7">S-188037</strain>
    </source>
</reference>
<dbReference type="SMART" id="SM00717">
    <property type="entry name" value="SANT"/>
    <property type="match status" value="1"/>
</dbReference>
<dbReference type="AlphaFoldDB" id="A0AAD4S0Y4"/>
<dbReference type="Gene3D" id="1.10.10.60">
    <property type="entry name" value="Homeodomain-like"/>
    <property type="match status" value="2"/>
</dbReference>
<comment type="caution">
    <text evidence="7">The sequence shown here is derived from an EMBL/GenBank/DDBJ whole genome shotgun (WGS) entry which is preliminary data.</text>
</comment>
<evidence type="ECO:0000313" key="7">
    <source>
        <dbReference type="EMBL" id="KAI3848754.1"/>
    </source>
</evidence>
<keyword evidence="5" id="KW-0539">Nucleus</keyword>
<dbReference type="GO" id="GO:0003677">
    <property type="term" value="F:DNA binding"/>
    <property type="evidence" value="ECO:0007669"/>
    <property type="project" value="UniProtKB-KW"/>
</dbReference>
<dbReference type="GO" id="GO:0006355">
    <property type="term" value="P:regulation of DNA-templated transcription"/>
    <property type="evidence" value="ECO:0007669"/>
    <property type="project" value="UniProtKB-ARBA"/>
</dbReference>
<evidence type="ECO:0000256" key="4">
    <source>
        <dbReference type="ARBA" id="ARBA00023163"/>
    </source>
</evidence>
<keyword evidence="8" id="KW-1185">Reference proteome</keyword>
<dbReference type="PROSITE" id="PS50090">
    <property type="entry name" value="MYB_LIKE"/>
    <property type="match status" value="1"/>
</dbReference>
<dbReference type="CDD" id="cd12203">
    <property type="entry name" value="GT1"/>
    <property type="match status" value="1"/>
</dbReference>
<dbReference type="PANTHER" id="PTHR21654">
    <property type="entry name" value="FI21293P1"/>
    <property type="match status" value="1"/>
</dbReference>
<dbReference type="InterPro" id="IPR044822">
    <property type="entry name" value="Myb_DNA-bind_4"/>
</dbReference>
<evidence type="ECO:0000256" key="2">
    <source>
        <dbReference type="ARBA" id="ARBA00023015"/>
    </source>
</evidence>
<evidence type="ECO:0000256" key="1">
    <source>
        <dbReference type="ARBA" id="ARBA00004123"/>
    </source>
</evidence>
<accession>A0AAD4S0Y4</accession>
<evidence type="ECO:0000256" key="3">
    <source>
        <dbReference type="ARBA" id="ARBA00023125"/>
    </source>
</evidence>
<sequence>MSLTDLSEEISPFSVTGNNLLDNYQQTPSSSEIEFRSDLPLQKLRPVRNNQFVTEFTNGSANFDSISPDVKNEEWFCSPVNDLPRKDDGGGGVGGDSENLRWPQSEALALLKIRSEMDSQFRVSSNPKGPLWEIVSRLQDTIQKTTQEPNVSRMEEEVGVKTTHSGSADTVLHEFGSDAGNENVDDEFGESLSRKRKREIRNELKDHFEDLVSKMMKKQEDMYKVLLETIEQKEKDRITREETWRNLERERMRKEEERRAQDTQRSLALLSFLGKFFGQPEINTPEPLRQQEINTPQSTGQQIINIPQSPELCREIVLHDQSHQKKQKVEGSEYMLDANFKRWPKHEVQALISLRTAMEHKFRTGAAKIPMWEEISLGMASMGFTKTAKKCKEKWENINKYFKRAASSGKKRSENAKTCPYFYELDMLYKKRLINPEKAPEAVKEEPQEKEPQENNSNGEMLTTLAQAPWTYLNIHPSDISDTSRRSGISLCTMQLGEHIFTALRLLFNI</sequence>
<dbReference type="Proteomes" id="UP001202328">
    <property type="component" value="Unassembled WGS sequence"/>
</dbReference>
<evidence type="ECO:0000259" key="6">
    <source>
        <dbReference type="PROSITE" id="PS50090"/>
    </source>
</evidence>
<dbReference type="Pfam" id="PF13837">
    <property type="entry name" value="Myb_DNA-bind_4"/>
    <property type="match status" value="1"/>
</dbReference>
<keyword evidence="2" id="KW-0805">Transcription regulation</keyword>